<evidence type="ECO:0008006" key="4">
    <source>
        <dbReference type="Google" id="ProtNLM"/>
    </source>
</evidence>
<dbReference type="AlphaFoldDB" id="A0A1G8SHW0"/>
<dbReference type="Proteomes" id="UP000199580">
    <property type="component" value="Unassembled WGS sequence"/>
</dbReference>
<dbReference type="RefSeq" id="WP_091391741.1">
    <property type="nucleotide sequence ID" value="NZ_BKAI01000002.1"/>
</dbReference>
<dbReference type="OrthoDB" id="1446877at2"/>
<dbReference type="EMBL" id="FNEZ01000001">
    <property type="protein sequence ID" value="SDJ28753.1"/>
    <property type="molecule type" value="Genomic_DNA"/>
</dbReference>
<reference evidence="2 3" key="1">
    <citation type="submission" date="2016-10" db="EMBL/GenBank/DDBJ databases">
        <authorList>
            <person name="de Groot N.N."/>
        </authorList>
    </citation>
    <scope>NUCLEOTIDE SEQUENCE [LARGE SCALE GENOMIC DNA]</scope>
    <source>
        <strain evidence="2 3">CGMCC 1.10076</strain>
    </source>
</reference>
<feature type="transmembrane region" description="Helical" evidence="1">
    <location>
        <begin position="6"/>
        <end position="27"/>
    </location>
</feature>
<proteinExistence type="predicted"/>
<evidence type="ECO:0000313" key="3">
    <source>
        <dbReference type="Proteomes" id="UP000199580"/>
    </source>
</evidence>
<organism evidence="2 3">
    <name type="scientific">Flavobacterium noncentrifugens</name>
    <dbReference type="NCBI Taxonomy" id="1128970"/>
    <lineage>
        <taxon>Bacteria</taxon>
        <taxon>Pseudomonadati</taxon>
        <taxon>Bacteroidota</taxon>
        <taxon>Flavobacteriia</taxon>
        <taxon>Flavobacteriales</taxon>
        <taxon>Flavobacteriaceae</taxon>
        <taxon>Flavobacterium</taxon>
    </lineage>
</organism>
<keyword evidence="1" id="KW-0812">Transmembrane</keyword>
<evidence type="ECO:0000313" key="2">
    <source>
        <dbReference type="EMBL" id="SDJ28753.1"/>
    </source>
</evidence>
<sequence>MKEILNDFVLPSGVLLTFIAATINIYFTRKNIKTTKYIDTVTTERIKWLSIIREEITQLISIISETLVLHKKFIQDAESQNPSEQYMDDVNYEYQRHYFDSLNGNSLIYQEKIAYQEIIKRLYLLKLRFNPKEDLEILNSIQYFIGLYAQKYISDNDIDDATTELSNLSEQTQLLLKKEWEKVKLETKGK</sequence>
<evidence type="ECO:0000256" key="1">
    <source>
        <dbReference type="SAM" id="Phobius"/>
    </source>
</evidence>
<accession>A0A1G8SHW0</accession>
<keyword evidence="1" id="KW-0472">Membrane</keyword>
<gene>
    <name evidence="2" type="ORF">SAMN04487935_0562</name>
</gene>
<keyword evidence="3" id="KW-1185">Reference proteome</keyword>
<protein>
    <recommendedName>
        <fullName evidence="4">DUF4760 domain-containing protein</fullName>
    </recommendedName>
</protein>
<keyword evidence="1" id="KW-1133">Transmembrane helix</keyword>
<name>A0A1G8SHW0_9FLAO</name>